<dbReference type="OrthoDB" id="2478159at2759"/>
<protein>
    <submittedName>
        <fullName evidence="1">Uncharacterized protein</fullName>
    </submittedName>
</protein>
<dbReference type="EMBL" id="QKWP01000464">
    <property type="protein sequence ID" value="RIB19595.1"/>
    <property type="molecule type" value="Genomic_DNA"/>
</dbReference>
<accession>A0A397VAX8</accession>
<keyword evidence="2" id="KW-1185">Reference proteome</keyword>
<dbReference type="Proteomes" id="UP000266673">
    <property type="component" value="Unassembled WGS sequence"/>
</dbReference>
<organism evidence="1 2">
    <name type="scientific">Gigaspora rosea</name>
    <dbReference type="NCBI Taxonomy" id="44941"/>
    <lineage>
        <taxon>Eukaryota</taxon>
        <taxon>Fungi</taxon>
        <taxon>Fungi incertae sedis</taxon>
        <taxon>Mucoromycota</taxon>
        <taxon>Glomeromycotina</taxon>
        <taxon>Glomeromycetes</taxon>
        <taxon>Diversisporales</taxon>
        <taxon>Gigasporaceae</taxon>
        <taxon>Gigaspora</taxon>
    </lineage>
</organism>
<dbReference type="AlphaFoldDB" id="A0A397VAX8"/>
<reference evidence="1 2" key="1">
    <citation type="submission" date="2018-06" db="EMBL/GenBank/DDBJ databases">
        <title>Comparative genomics reveals the genomic features of Rhizophagus irregularis, R. cerebriforme, R. diaphanum and Gigaspora rosea, and their symbiotic lifestyle signature.</title>
        <authorList>
            <person name="Morin E."/>
            <person name="San Clemente H."/>
            <person name="Chen E.C.H."/>
            <person name="De La Providencia I."/>
            <person name="Hainaut M."/>
            <person name="Kuo A."/>
            <person name="Kohler A."/>
            <person name="Murat C."/>
            <person name="Tang N."/>
            <person name="Roy S."/>
            <person name="Loubradou J."/>
            <person name="Henrissat B."/>
            <person name="Grigoriev I.V."/>
            <person name="Corradi N."/>
            <person name="Roux C."/>
            <person name="Martin F.M."/>
        </authorList>
    </citation>
    <scope>NUCLEOTIDE SEQUENCE [LARGE SCALE GENOMIC DNA]</scope>
    <source>
        <strain evidence="1 2">DAOM 194757</strain>
    </source>
</reference>
<evidence type="ECO:0000313" key="2">
    <source>
        <dbReference type="Proteomes" id="UP000266673"/>
    </source>
</evidence>
<sequence>MIIETVKENLKAFYVLLELSKEEPNPGFTFQFSSTDYHKCVFYQGLSLYSVIKEDGTQIILDLTNNDVGNVYVANIINKILFPNIQGFPVDMKVNNISISIQFIE</sequence>
<evidence type="ECO:0000313" key="1">
    <source>
        <dbReference type="EMBL" id="RIB19595.1"/>
    </source>
</evidence>
<gene>
    <name evidence="1" type="ORF">C2G38_2035922</name>
</gene>
<comment type="caution">
    <text evidence="1">The sequence shown here is derived from an EMBL/GenBank/DDBJ whole genome shotgun (WGS) entry which is preliminary data.</text>
</comment>
<proteinExistence type="predicted"/>
<name>A0A397VAX8_9GLOM</name>